<dbReference type="Gene3D" id="3.30.870.10">
    <property type="entry name" value="Endonuclease Chain A"/>
    <property type="match status" value="2"/>
</dbReference>
<proteinExistence type="predicted"/>
<gene>
    <name evidence="11" type="primary">ywiE_2</name>
    <name evidence="11" type="ORF">Hsar01_00707</name>
</gene>
<protein>
    <recommendedName>
        <fullName evidence="8">Cardiolipin synthase</fullName>
        <ecNumber evidence="8">2.7.8.-</ecNumber>
    </recommendedName>
</protein>
<dbReference type="PANTHER" id="PTHR21248:SF22">
    <property type="entry name" value="PHOSPHOLIPASE D"/>
    <property type="match status" value="1"/>
</dbReference>
<evidence type="ECO:0000256" key="4">
    <source>
        <dbReference type="ARBA" id="ARBA00022692"/>
    </source>
</evidence>
<comment type="caution">
    <text evidence="11">The sequence shown here is derived from an EMBL/GenBank/DDBJ whole genome shotgun (WGS) entry which is preliminary data.</text>
</comment>
<keyword evidence="12" id="KW-1185">Reference proteome</keyword>
<keyword evidence="4 9" id="KW-0812">Transmembrane</keyword>
<evidence type="ECO:0000313" key="12">
    <source>
        <dbReference type="Proteomes" id="UP001476282"/>
    </source>
</evidence>
<evidence type="ECO:0000256" key="2">
    <source>
        <dbReference type="ARBA" id="ARBA00022475"/>
    </source>
</evidence>
<dbReference type="InterPro" id="IPR025202">
    <property type="entry name" value="PLD-like_dom"/>
</dbReference>
<dbReference type="InterPro" id="IPR022924">
    <property type="entry name" value="Cardiolipin_synthase"/>
</dbReference>
<feature type="domain" description="PLD phosphodiesterase" evidence="10">
    <location>
        <begin position="422"/>
        <end position="449"/>
    </location>
</feature>
<keyword evidence="2" id="KW-1003">Cell membrane</keyword>
<dbReference type="CDD" id="cd09155">
    <property type="entry name" value="PLDc_PaCLS_like_1"/>
    <property type="match status" value="1"/>
</dbReference>
<reference evidence="11 12" key="1">
    <citation type="submission" date="2024-02" db="EMBL/GenBank/DDBJ databases">
        <title>Haloferula sargassicola NBRC 104335.</title>
        <authorList>
            <person name="Ichikawa N."/>
            <person name="Katano-Makiyama Y."/>
            <person name="Hidaka K."/>
        </authorList>
    </citation>
    <scope>NUCLEOTIDE SEQUENCE [LARGE SCALE GENOMIC DNA]</scope>
    <source>
        <strain evidence="11 12">NBRC 104335</strain>
    </source>
</reference>
<evidence type="ECO:0000256" key="3">
    <source>
        <dbReference type="ARBA" id="ARBA00022679"/>
    </source>
</evidence>
<evidence type="ECO:0000313" key="11">
    <source>
        <dbReference type="EMBL" id="GAA5481498.1"/>
    </source>
</evidence>
<evidence type="ECO:0000256" key="1">
    <source>
        <dbReference type="ARBA" id="ARBA00004236"/>
    </source>
</evidence>
<evidence type="ECO:0000256" key="8">
    <source>
        <dbReference type="NCBIfam" id="TIGR04265"/>
    </source>
</evidence>
<dbReference type="NCBIfam" id="TIGR04265">
    <property type="entry name" value="bac_cardiolipin"/>
    <property type="match status" value="1"/>
</dbReference>
<evidence type="ECO:0000256" key="5">
    <source>
        <dbReference type="ARBA" id="ARBA00022737"/>
    </source>
</evidence>
<dbReference type="SUPFAM" id="SSF56024">
    <property type="entry name" value="Phospholipase D/nuclease"/>
    <property type="match status" value="2"/>
</dbReference>
<comment type="subcellular location">
    <subcellularLocation>
        <location evidence="1">Cell membrane</location>
    </subcellularLocation>
</comment>
<keyword evidence="7 9" id="KW-0472">Membrane</keyword>
<dbReference type="PANTHER" id="PTHR21248">
    <property type="entry name" value="CARDIOLIPIN SYNTHASE"/>
    <property type="match status" value="1"/>
</dbReference>
<dbReference type="InterPro" id="IPR001736">
    <property type="entry name" value="PLipase_D/transphosphatidylase"/>
</dbReference>
<dbReference type="SMART" id="SM00155">
    <property type="entry name" value="PLDc"/>
    <property type="match status" value="2"/>
</dbReference>
<feature type="domain" description="PLD phosphodiesterase" evidence="10">
    <location>
        <begin position="243"/>
        <end position="270"/>
    </location>
</feature>
<evidence type="ECO:0000256" key="9">
    <source>
        <dbReference type="SAM" id="Phobius"/>
    </source>
</evidence>
<keyword evidence="5" id="KW-0677">Repeat</keyword>
<dbReference type="Pfam" id="PF13091">
    <property type="entry name" value="PLDc_2"/>
    <property type="match status" value="2"/>
</dbReference>
<dbReference type="Proteomes" id="UP001476282">
    <property type="component" value="Unassembled WGS sequence"/>
</dbReference>
<name>A0ABP9UIM8_9BACT</name>
<keyword evidence="6 9" id="KW-1133">Transmembrane helix</keyword>
<dbReference type="EMBL" id="BAABRI010000003">
    <property type="protein sequence ID" value="GAA5481498.1"/>
    <property type="molecule type" value="Genomic_DNA"/>
</dbReference>
<dbReference type="EC" id="2.7.8.-" evidence="8"/>
<feature type="transmembrane region" description="Helical" evidence="9">
    <location>
        <begin position="65"/>
        <end position="86"/>
    </location>
</feature>
<dbReference type="RefSeq" id="WP_353565649.1">
    <property type="nucleotide sequence ID" value="NZ_BAABRI010000003.1"/>
</dbReference>
<organism evidence="11 12">
    <name type="scientific">Haloferula sargassicola</name>
    <dbReference type="NCBI Taxonomy" id="490096"/>
    <lineage>
        <taxon>Bacteria</taxon>
        <taxon>Pseudomonadati</taxon>
        <taxon>Verrucomicrobiota</taxon>
        <taxon>Verrucomicrobiia</taxon>
        <taxon>Verrucomicrobiales</taxon>
        <taxon>Verrucomicrobiaceae</taxon>
        <taxon>Haloferula</taxon>
    </lineage>
</organism>
<evidence type="ECO:0000256" key="6">
    <source>
        <dbReference type="ARBA" id="ARBA00022989"/>
    </source>
</evidence>
<feature type="transmembrane region" description="Helical" evidence="9">
    <location>
        <begin position="35"/>
        <end position="53"/>
    </location>
</feature>
<dbReference type="PROSITE" id="PS50035">
    <property type="entry name" value="PLD"/>
    <property type="match status" value="2"/>
</dbReference>
<evidence type="ECO:0000256" key="7">
    <source>
        <dbReference type="ARBA" id="ARBA00023136"/>
    </source>
</evidence>
<evidence type="ECO:0000259" key="10">
    <source>
        <dbReference type="PROSITE" id="PS50035"/>
    </source>
</evidence>
<keyword evidence="3" id="KW-0808">Transferase</keyword>
<accession>A0ABP9UIM8</accession>
<sequence length="509" mass="56812">MHGPRVYARRFATWLSLRHPRLARALGFAHARRRPLFRVLQLIMHVIGFFMSISAVMDTRTSQGAIAWAISLNTFPFVAVPAYAVFGDGDFSSYIATRQAGLEEVRPMAERLVQSIDEAEVARTDLTGLMGTLSNLSSMPVTFGNTAELLVDGEETFPAIFEAIDSAQAYILVQFYIIRADDTGRELARRLIEKARAGVRVKVLYDDYGCLGLSDDYLAALREAGIEVQPFLNLVGGANRFQLNFRNHRKLVIVDGKTAFVGGLNVGDEYRGLHARLSPWRDTHMRLTGPVVTCLQVPFAEDWHWATGQMLTDLDWSISQRNEGDARGLEAVSIPTGPADPMETCSLTYLAAISAAKERIWIATPYFVPDEPIIQALQLAARRGVEVRILMPELFDSKLVEFSSYSYIGELEMAGAEIRRYQDGFMHQKVMLVDDDFSLIGSANFDNRSFRLNFELQVGILDRGFAGKVEDMLTADFLRSRATSAHDLAEKSMPFKVGVRVARLLAPIQ</sequence>